<evidence type="ECO:0000313" key="2">
    <source>
        <dbReference type="EMBL" id="CKS54378.1"/>
    </source>
</evidence>
<proteinExistence type="predicted"/>
<dbReference type="AlphaFoldDB" id="A0A655F6C6"/>
<feature type="region of interest" description="Disordered" evidence="1">
    <location>
        <begin position="69"/>
        <end position="118"/>
    </location>
</feature>
<organism evidence="3 4">
    <name type="scientific">Mycobacterium tuberculosis</name>
    <dbReference type="NCBI Taxonomy" id="1773"/>
    <lineage>
        <taxon>Bacteria</taxon>
        <taxon>Bacillati</taxon>
        <taxon>Actinomycetota</taxon>
        <taxon>Actinomycetes</taxon>
        <taxon>Mycobacteriales</taxon>
        <taxon>Mycobacteriaceae</taxon>
        <taxon>Mycobacterium</taxon>
        <taxon>Mycobacterium tuberculosis complex</taxon>
    </lineage>
</organism>
<dbReference type="Proteomes" id="UP000050164">
    <property type="component" value="Unassembled WGS sequence"/>
</dbReference>
<evidence type="ECO:0000256" key="1">
    <source>
        <dbReference type="SAM" id="MobiDB-lite"/>
    </source>
</evidence>
<accession>A0A655F6C6</accession>
<sequence length="147" mass="14729">MPARMLAGASRAASAWVERGRARNPIPKALVIAATLRPVASATTPTASGVVSATMGSCPGAAWINDWTSSHSLTNPAPNGRPHAPSAATPKKTVVAGIRRASPPSRSRSRSPVAASTDPAAMKARLLNAACAIMCSIAAAAAIDAGP</sequence>
<evidence type="ECO:0000313" key="4">
    <source>
        <dbReference type="Proteomes" id="UP000048948"/>
    </source>
</evidence>
<evidence type="ECO:0000313" key="5">
    <source>
        <dbReference type="Proteomes" id="UP000050164"/>
    </source>
</evidence>
<feature type="compositionally biased region" description="Low complexity" evidence="1">
    <location>
        <begin position="99"/>
        <end position="116"/>
    </location>
</feature>
<gene>
    <name evidence="3" type="ORF">ERS027646_03050</name>
    <name evidence="2" type="ORF">ERS027659_03247</name>
</gene>
<protein>
    <submittedName>
        <fullName evidence="3">Uncharacterized protein</fullName>
    </submittedName>
</protein>
<dbReference type="EMBL" id="CNFT01000909">
    <property type="protein sequence ID" value="CKS54378.1"/>
    <property type="molecule type" value="Genomic_DNA"/>
</dbReference>
<dbReference type="Proteomes" id="UP000048948">
    <property type="component" value="Unassembled WGS sequence"/>
</dbReference>
<evidence type="ECO:0000313" key="3">
    <source>
        <dbReference type="EMBL" id="CKT14432.1"/>
    </source>
</evidence>
<name>A0A655F6C6_MYCTX</name>
<dbReference type="EMBL" id="CNGE01000651">
    <property type="protein sequence ID" value="CKT14432.1"/>
    <property type="molecule type" value="Genomic_DNA"/>
</dbReference>
<reference evidence="4 5" key="1">
    <citation type="submission" date="2015-03" db="EMBL/GenBank/DDBJ databases">
        <authorList>
            <consortium name="Pathogen Informatics"/>
        </authorList>
    </citation>
    <scope>NUCLEOTIDE SEQUENCE [LARGE SCALE GENOMIC DNA]</scope>
    <source>
        <strain evidence="3 4">Bir 172</strain>
        <strain evidence="2 5">Bir 185</strain>
    </source>
</reference>